<protein>
    <recommendedName>
        <fullName evidence="1">Glycosyl transferase family 1 domain-containing protein</fullName>
    </recommendedName>
</protein>
<evidence type="ECO:0000313" key="2">
    <source>
        <dbReference type="EMBL" id="KKL14243.1"/>
    </source>
</evidence>
<accession>A0A0F9DQR6</accession>
<sequence length="286" mass="32702">IVEHSATPYTSACFSKLKITPTVWAIHDFIKDRKVTGNPYNRTETFIRLHSYNYSIHRINYLLPTSLHNKKLLLKDGVRPQNVFIKYNTVDTLSFFPDNTCEKSIDILFIGRFSVEKGVDILIDATRYIPKNKRIVLIGDGPLKDKLMQQAKNVNREIKFEGFVPFNELPFFIQRAQLVIAPSRSECHAAVPLFAMACGVPVIASRVSGMEDTIENNKSGWLLKQNDAKTLGKLIEVVLSDDIKLKKTGQEAFQRAQSFSEKKFSLEIVEFYQLLVKKHNKEFSSK</sequence>
<proteinExistence type="predicted"/>
<gene>
    <name evidence="2" type="ORF">LCGC14_2517680</name>
</gene>
<dbReference type="GO" id="GO:0016757">
    <property type="term" value="F:glycosyltransferase activity"/>
    <property type="evidence" value="ECO:0007669"/>
    <property type="project" value="InterPro"/>
</dbReference>
<feature type="non-terminal residue" evidence="2">
    <location>
        <position position="1"/>
    </location>
</feature>
<name>A0A0F9DQR6_9ZZZZ</name>
<dbReference type="AlphaFoldDB" id="A0A0F9DQR6"/>
<dbReference type="Gene3D" id="3.40.50.2000">
    <property type="entry name" value="Glycogen Phosphorylase B"/>
    <property type="match status" value="2"/>
</dbReference>
<evidence type="ECO:0000259" key="1">
    <source>
        <dbReference type="Pfam" id="PF00534"/>
    </source>
</evidence>
<organism evidence="2">
    <name type="scientific">marine sediment metagenome</name>
    <dbReference type="NCBI Taxonomy" id="412755"/>
    <lineage>
        <taxon>unclassified sequences</taxon>
        <taxon>metagenomes</taxon>
        <taxon>ecological metagenomes</taxon>
    </lineage>
</organism>
<dbReference type="Pfam" id="PF00534">
    <property type="entry name" value="Glycos_transf_1"/>
    <property type="match status" value="1"/>
</dbReference>
<comment type="caution">
    <text evidence="2">The sequence shown here is derived from an EMBL/GenBank/DDBJ whole genome shotgun (WGS) entry which is preliminary data.</text>
</comment>
<dbReference type="CDD" id="cd03801">
    <property type="entry name" value="GT4_PimA-like"/>
    <property type="match status" value="1"/>
</dbReference>
<dbReference type="InterPro" id="IPR001296">
    <property type="entry name" value="Glyco_trans_1"/>
</dbReference>
<dbReference type="SUPFAM" id="SSF53756">
    <property type="entry name" value="UDP-Glycosyltransferase/glycogen phosphorylase"/>
    <property type="match status" value="1"/>
</dbReference>
<reference evidence="2" key="1">
    <citation type="journal article" date="2015" name="Nature">
        <title>Complex archaea that bridge the gap between prokaryotes and eukaryotes.</title>
        <authorList>
            <person name="Spang A."/>
            <person name="Saw J.H."/>
            <person name="Jorgensen S.L."/>
            <person name="Zaremba-Niedzwiedzka K."/>
            <person name="Martijn J."/>
            <person name="Lind A.E."/>
            <person name="van Eijk R."/>
            <person name="Schleper C."/>
            <person name="Guy L."/>
            <person name="Ettema T.J."/>
        </authorList>
    </citation>
    <scope>NUCLEOTIDE SEQUENCE</scope>
</reference>
<dbReference type="EMBL" id="LAZR01040537">
    <property type="protein sequence ID" value="KKL14243.1"/>
    <property type="molecule type" value="Genomic_DNA"/>
</dbReference>
<dbReference type="PANTHER" id="PTHR45947:SF3">
    <property type="entry name" value="SULFOQUINOVOSYL TRANSFERASE SQD2"/>
    <property type="match status" value="1"/>
</dbReference>
<feature type="domain" description="Glycosyl transferase family 1" evidence="1">
    <location>
        <begin position="101"/>
        <end position="254"/>
    </location>
</feature>
<dbReference type="PANTHER" id="PTHR45947">
    <property type="entry name" value="SULFOQUINOVOSYL TRANSFERASE SQD2"/>
    <property type="match status" value="1"/>
</dbReference>
<dbReference type="InterPro" id="IPR050194">
    <property type="entry name" value="Glycosyltransferase_grp1"/>
</dbReference>